<dbReference type="GO" id="GO:0022857">
    <property type="term" value="F:transmembrane transporter activity"/>
    <property type="evidence" value="ECO:0007669"/>
    <property type="project" value="TreeGrafter"/>
</dbReference>
<feature type="transmembrane region" description="Helical" evidence="8">
    <location>
        <begin position="314"/>
        <end position="333"/>
    </location>
</feature>
<evidence type="ECO:0000256" key="7">
    <source>
        <dbReference type="SAM" id="MobiDB-lite"/>
    </source>
</evidence>
<evidence type="ECO:0000256" key="1">
    <source>
        <dbReference type="ARBA" id="ARBA00004141"/>
    </source>
</evidence>
<feature type="transmembrane region" description="Helical" evidence="8">
    <location>
        <begin position="176"/>
        <end position="198"/>
    </location>
</feature>
<keyword evidence="6 8" id="KW-0472">Membrane</keyword>
<name>A0A423VAA0_9PEZI</name>
<dbReference type="InterPro" id="IPR036259">
    <property type="entry name" value="MFS_trans_sf"/>
</dbReference>
<evidence type="ECO:0000256" key="3">
    <source>
        <dbReference type="ARBA" id="ARBA00022448"/>
    </source>
</evidence>
<protein>
    <recommendedName>
        <fullName evidence="11">Major facilitator superfamily (MFS) profile domain-containing protein</fullName>
    </recommendedName>
</protein>
<evidence type="ECO:0000313" key="9">
    <source>
        <dbReference type="EMBL" id="ROV87839.1"/>
    </source>
</evidence>
<dbReference type="AlphaFoldDB" id="A0A423VAA0"/>
<feature type="transmembrane region" description="Helical" evidence="8">
    <location>
        <begin position="345"/>
        <end position="368"/>
    </location>
</feature>
<keyword evidence="3" id="KW-0813">Transport</keyword>
<keyword evidence="4 8" id="KW-0812">Transmembrane</keyword>
<feature type="transmembrane region" description="Helical" evidence="8">
    <location>
        <begin position="51"/>
        <end position="70"/>
    </location>
</feature>
<dbReference type="OrthoDB" id="10021397at2759"/>
<sequence>MSDRENIALSTLESPQMDEAGTNSHGQIAEEKAMSKSPIRGEAPVRKVQRLSWFFVVFSLLAALFLFALDNTIVANVQENIIYTLGGIEKLSWISVAFSLGAVATNLFWGQLYSHFDSKLLFISSVIIFEAGGHGLALRVKSLDLVGTILSAGAITAFVMAISFGGSVYAWDSGQIIGLFVTTGVIWIAFVVQQRYSLLTTPENRLFPASLLKSWEMDIIFAQMASAQVVVTVPVYFIPLYFQFAKDASAMRSGVQLLPFVLPLVFAVMLNGSVMAQVGYYMPWYLGGSALALAGSALLYTINAETNDARIYGYSVLTAFGVGMFSQAGFAIAQMKATPKQLAQAVAFIGIGQVGGITLALTMSNSIFLNESTDKLAKVLPDLPRSALQQAVSGFGADFFQSLTSDERQRVLAAIIESIDNTFIMVITACAFSLVLSVFMKREKLFVLPKQ</sequence>
<dbReference type="PANTHER" id="PTHR23501:SF12">
    <property type="entry name" value="MAJOR FACILITATOR SUPERFAMILY (MFS) PROFILE DOMAIN-CONTAINING PROTEIN-RELATED"/>
    <property type="match status" value="1"/>
</dbReference>
<dbReference type="Gene3D" id="1.20.1250.20">
    <property type="entry name" value="MFS general substrate transporter like domains"/>
    <property type="match status" value="1"/>
</dbReference>
<feature type="transmembrane region" description="Helical" evidence="8">
    <location>
        <begin position="121"/>
        <end position="138"/>
    </location>
</feature>
<evidence type="ECO:0000313" key="10">
    <source>
        <dbReference type="Proteomes" id="UP000283895"/>
    </source>
</evidence>
<evidence type="ECO:0000256" key="5">
    <source>
        <dbReference type="ARBA" id="ARBA00022989"/>
    </source>
</evidence>
<dbReference type="SUPFAM" id="SSF103473">
    <property type="entry name" value="MFS general substrate transporter"/>
    <property type="match status" value="1"/>
</dbReference>
<dbReference type="Proteomes" id="UP000283895">
    <property type="component" value="Unassembled WGS sequence"/>
</dbReference>
<proteinExistence type="inferred from homology"/>
<keyword evidence="5 8" id="KW-1133">Transmembrane helix</keyword>
<organism evidence="9 10">
    <name type="scientific">Cytospora schulzeri</name>
    <dbReference type="NCBI Taxonomy" id="448051"/>
    <lineage>
        <taxon>Eukaryota</taxon>
        <taxon>Fungi</taxon>
        <taxon>Dikarya</taxon>
        <taxon>Ascomycota</taxon>
        <taxon>Pezizomycotina</taxon>
        <taxon>Sordariomycetes</taxon>
        <taxon>Sordariomycetidae</taxon>
        <taxon>Diaporthales</taxon>
        <taxon>Cytosporaceae</taxon>
        <taxon>Cytospora</taxon>
    </lineage>
</organism>
<dbReference type="PANTHER" id="PTHR23501">
    <property type="entry name" value="MAJOR FACILITATOR SUPERFAMILY"/>
    <property type="match status" value="1"/>
</dbReference>
<dbReference type="GO" id="GO:0005886">
    <property type="term" value="C:plasma membrane"/>
    <property type="evidence" value="ECO:0007669"/>
    <property type="project" value="TreeGrafter"/>
</dbReference>
<dbReference type="EMBL" id="LKEA01000087">
    <property type="protein sequence ID" value="ROV87839.1"/>
    <property type="molecule type" value="Genomic_DNA"/>
</dbReference>
<evidence type="ECO:0000256" key="2">
    <source>
        <dbReference type="ARBA" id="ARBA00007520"/>
    </source>
</evidence>
<reference evidence="9 10" key="1">
    <citation type="submission" date="2015-09" db="EMBL/GenBank/DDBJ databases">
        <title>Host preference determinants of Valsa canker pathogens revealed by comparative genomics.</title>
        <authorList>
            <person name="Yin Z."/>
            <person name="Huang L."/>
        </authorList>
    </citation>
    <scope>NUCLEOTIDE SEQUENCE [LARGE SCALE GENOMIC DNA]</scope>
    <source>
        <strain evidence="9 10">03-1</strain>
    </source>
</reference>
<feature type="transmembrane region" description="Helical" evidence="8">
    <location>
        <begin position="254"/>
        <end position="272"/>
    </location>
</feature>
<comment type="similarity">
    <text evidence="2">Belongs to the major facilitator superfamily. TCR/Tet family.</text>
</comment>
<gene>
    <name evidence="9" type="ORF">VMCG_10547</name>
</gene>
<evidence type="ECO:0000256" key="6">
    <source>
        <dbReference type="ARBA" id="ARBA00023136"/>
    </source>
</evidence>
<comment type="subcellular location">
    <subcellularLocation>
        <location evidence="1">Membrane</location>
        <topology evidence="1">Multi-pass membrane protein</topology>
    </subcellularLocation>
</comment>
<comment type="caution">
    <text evidence="9">The sequence shown here is derived from an EMBL/GenBank/DDBJ whole genome shotgun (WGS) entry which is preliminary data.</text>
</comment>
<accession>A0A423VAA0</accession>
<feature type="transmembrane region" description="Helical" evidence="8">
    <location>
        <begin position="91"/>
        <end position="109"/>
    </location>
</feature>
<evidence type="ECO:0000256" key="4">
    <source>
        <dbReference type="ARBA" id="ARBA00022692"/>
    </source>
</evidence>
<evidence type="ECO:0008006" key="11">
    <source>
        <dbReference type="Google" id="ProtNLM"/>
    </source>
</evidence>
<feature type="transmembrane region" description="Helical" evidence="8">
    <location>
        <begin position="219"/>
        <end position="242"/>
    </location>
</feature>
<keyword evidence="10" id="KW-1185">Reference proteome</keyword>
<feature type="transmembrane region" description="Helical" evidence="8">
    <location>
        <begin position="422"/>
        <end position="440"/>
    </location>
</feature>
<evidence type="ECO:0000256" key="8">
    <source>
        <dbReference type="SAM" id="Phobius"/>
    </source>
</evidence>
<feature type="region of interest" description="Disordered" evidence="7">
    <location>
        <begin position="1"/>
        <end position="35"/>
    </location>
</feature>
<feature type="transmembrane region" description="Helical" evidence="8">
    <location>
        <begin position="145"/>
        <end position="170"/>
    </location>
</feature>
<feature type="transmembrane region" description="Helical" evidence="8">
    <location>
        <begin position="284"/>
        <end position="302"/>
    </location>
</feature>